<keyword evidence="4" id="KW-1185">Reference proteome</keyword>
<reference evidence="3 4" key="1">
    <citation type="submission" date="2021-05" db="EMBL/GenBank/DDBJ databases">
        <title>The draft genome of Geobacter luticola JCM 17780.</title>
        <authorList>
            <person name="Xu Z."/>
            <person name="Masuda Y."/>
            <person name="Itoh H."/>
            <person name="Senoo K."/>
        </authorList>
    </citation>
    <scope>NUCLEOTIDE SEQUENCE [LARGE SCALE GENOMIC DNA]</scope>
    <source>
        <strain evidence="3 4">JCM 17780</strain>
    </source>
</reference>
<accession>A0ABS5SE67</accession>
<sequence length="248" mass="27396">MRNGCHAIAGLMLILFAHSGATAGEKGPAGYRLTVEDYTEGYVVPRIATELLLTRNCTPKAIKGVPATPAQYQELNNLLERGNPGSRFDCQKGNATIVQPSARLVFSNFKEERLEKDYGQFRDTWFPDTDTVARSVGKNSITMKINRAEPEKSAVTAATLPILEEAAKGVGRSAHSNLFAKGNLVRILNETYRTVYAPQEHTLLNFAYFIMSDQDVRQEVIRQAELTKIPPRQQGKKQGAKAGQKSAR</sequence>
<evidence type="ECO:0000313" key="3">
    <source>
        <dbReference type="EMBL" id="MBT0653666.1"/>
    </source>
</evidence>
<evidence type="ECO:0000256" key="1">
    <source>
        <dbReference type="SAM" id="MobiDB-lite"/>
    </source>
</evidence>
<evidence type="ECO:0000313" key="4">
    <source>
        <dbReference type="Proteomes" id="UP000756860"/>
    </source>
</evidence>
<feature type="region of interest" description="Disordered" evidence="1">
    <location>
        <begin position="227"/>
        <end position="248"/>
    </location>
</feature>
<organism evidence="3 4">
    <name type="scientific">Geomobilimonas luticola</name>
    <dbReference type="NCBI Taxonomy" id="1114878"/>
    <lineage>
        <taxon>Bacteria</taxon>
        <taxon>Pseudomonadati</taxon>
        <taxon>Thermodesulfobacteriota</taxon>
        <taxon>Desulfuromonadia</taxon>
        <taxon>Geobacterales</taxon>
        <taxon>Geobacteraceae</taxon>
        <taxon>Geomobilimonas</taxon>
    </lineage>
</organism>
<dbReference type="Proteomes" id="UP000756860">
    <property type="component" value="Unassembled WGS sequence"/>
</dbReference>
<name>A0ABS5SE67_9BACT</name>
<dbReference type="EMBL" id="JAHCVK010000004">
    <property type="protein sequence ID" value="MBT0653666.1"/>
    <property type="molecule type" value="Genomic_DNA"/>
</dbReference>
<comment type="caution">
    <text evidence="3">The sequence shown here is derived from an EMBL/GenBank/DDBJ whole genome shotgun (WGS) entry which is preliminary data.</text>
</comment>
<protein>
    <submittedName>
        <fullName evidence="3">Uncharacterized protein</fullName>
    </submittedName>
</protein>
<gene>
    <name evidence="3" type="ORF">KI810_11415</name>
</gene>
<proteinExistence type="predicted"/>
<feature type="signal peptide" evidence="2">
    <location>
        <begin position="1"/>
        <end position="23"/>
    </location>
</feature>
<keyword evidence="2" id="KW-0732">Signal</keyword>
<feature type="chain" id="PRO_5045246192" evidence="2">
    <location>
        <begin position="24"/>
        <end position="248"/>
    </location>
</feature>
<evidence type="ECO:0000256" key="2">
    <source>
        <dbReference type="SAM" id="SignalP"/>
    </source>
</evidence>